<organism evidence="1 2">
    <name type="scientific">Halocaridina rubra</name>
    <name type="common">Hawaiian red shrimp</name>
    <dbReference type="NCBI Taxonomy" id="373956"/>
    <lineage>
        <taxon>Eukaryota</taxon>
        <taxon>Metazoa</taxon>
        <taxon>Ecdysozoa</taxon>
        <taxon>Arthropoda</taxon>
        <taxon>Crustacea</taxon>
        <taxon>Multicrustacea</taxon>
        <taxon>Malacostraca</taxon>
        <taxon>Eumalacostraca</taxon>
        <taxon>Eucarida</taxon>
        <taxon>Decapoda</taxon>
        <taxon>Pleocyemata</taxon>
        <taxon>Caridea</taxon>
        <taxon>Atyoidea</taxon>
        <taxon>Atyidae</taxon>
        <taxon>Halocaridina</taxon>
    </lineage>
</organism>
<name>A0AAN9ABF2_HALRR</name>
<protein>
    <submittedName>
        <fullName evidence="1">Uncharacterized protein</fullName>
    </submittedName>
</protein>
<dbReference type="Proteomes" id="UP001381693">
    <property type="component" value="Unassembled WGS sequence"/>
</dbReference>
<evidence type="ECO:0000313" key="1">
    <source>
        <dbReference type="EMBL" id="KAK7077662.1"/>
    </source>
</evidence>
<accession>A0AAN9ABF2</accession>
<gene>
    <name evidence="1" type="ORF">SK128_003996</name>
</gene>
<keyword evidence="2" id="KW-1185">Reference proteome</keyword>
<comment type="caution">
    <text evidence="1">The sequence shown here is derived from an EMBL/GenBank/DDBJ whole genome shotgun (WGS) entry which is preliminary data.</text>
</comment>
<dbReference type="AlphaFoldDB" id="A0AAN9ABF2"/>
<evidence type="ECO:0000313" key="2">
    <source>
        <dbReference type="Proteomes" id="UP001381693"/>
    </source>
</evidence>
<sequence length="98" mass="10489">MSVSRVHSYCILEILKGPVGSVGGDAMLSASGQQHVNPLQVSWKVLVKQEDVIHDLDAVQNTLQSHVTSEIEEAAGGGCEAHGSSAVFEPAIWHDKRN</sequence>
<proteinExistence type="predicted"/>
<dbReference type="EMBL" id="JAXCGZ010008424">
    <property type="protein sequence ID" value="KAK7077662.1"/>
    <property type="molecule type" value="Genomic_DNA"/>
</dbReference>
<reference evidence="1 2" key="1">
    <citation type="submission" date="2023-11" db="EMBL/GenBank/DDBJ databases">
        <title>Halocaridina rubra genome assembly.</title>
        <authorList>
            <person name="Smith C."/>
        </authorList>
    </citation>
    <scope>NUCLEOTIDE SEQUENCE [LARGE SCALE GENOMIC DNA]</scope>
    <source>
        <strain evidence="1">EP-1</strain>
        <tissue evidence="1">Whole</tissue>
    </source>
</reference>